<keyword evidence="3" id="KW-0133">Cell shape</keyword>
<gene>
    <name evidence="7" type="ORF">FTV88_0926</name>
</gene>
<dbReference type="OrthoDB" id="9785911at2"/>
<dbReference type="GO" id="GO:0016755">
    <property type="term" value="F:aminoacyltransferase activity"/>
    <property type="evidence" value="ECO:0007669"/>
    <property type="project" value="InterPro"/>
</dbReference>
<keyword evidence="2 7" id="KW-0808">Transferase</keyword>
<dbReference type="SUPFAM" id="SSF55729">
    <property type="entry name" value="Acyl-CoA N-acyltransferases (Nat)"/>
    <property type="match status" value="2"/>
</dbReference>
<keyword evidence="4" id="KW-0573">Peptidoglycan synthesis</keyword>
<dbReference type="InterPro" id="IPR050644">
    <property type="entry name" value="PG_Glycine_Bridge_Synth"/>
</dbReference>
<dbReference type="Pfam" id="PF02388">
    <property type="entry name" value="FemAB"/>
    <property type="match status" value="1"/>
</dbReference>
<evidence type="ECO:0000256" key="2">
    <source>
        <dbReference type="ARBA" id="ARBA00022679"/>
    </source>
</evidence>
<proteinExistence type="inferred from homology"/>
<accession>A0A5Q2MX09</accession>
<evidence type="ECO:0000256" key="5">
    <source>
        <dbReference type="ARBA" id="ARBA00023315"/>
    </source>
</evidence>
<sequence>MKAYELTIQDKEKFNQFLATHPKGHVLQSWEWGNVKAKTGWQPHRLLVEDQGKPVAAISVLKRRIPALGKHIFYAPRGPVIDPAQAEAADCLLQAVEDLAKRENAIFLKIDPDIPDANEDWKNYLISRQFRPLDTGEGFEGVQPRYVFRLDITDDLDTIFARFHSKTRYNIRLAERKGVTIEENCGREMLPTFYDILKVTATRDKFLIRSYEYFEEIWDNLVPAGQAKLFIARYQDQVIAGTLAFILGDKAWYIYGASSNEHRNVMPNYLIQWKMITWAKNQGCTLYDFRGVPGHEVDQSHPLYGLVRFKKGFSGDHVGFIGEYDRIYQPFYYHFWNMAEPLYQNTIRKILSVVRK</sequence>
<dbReference type="InterPro" id="IPR016181">
    <property type="entry name" value="Acyl_CoA_acyltransferase"/>
</dbReference>
<dbReference type="GO" id="GO:0071555">
    <property type="term" value="P:cell wall organization"/>
    <property type="evidence" value="ECO:0007669"/>
    <property type="project" value="UniProtKB-KW"/>
</dbReference>
<dbReference type="PROSITE" id="PS51191">
    <property type="entry name" value="FEMABX"/>
    <property type="match status" value="1"/>
</dbReference>
<dbReference type="GO" id="GO:0009252">
    <property type="term" value="P:peptidoglycan biosynthetic process"/>
    <property type="evidence" value="ECO:0007669"/>
    <property type="project" value="UniProtKB-KW"/>
</dbReference>
<evidence type="ECO:0000313" key="8">
    <source>
        <dbReference type="Proteomes" id="UP000366051"/>
    </source>
</evidence>
<reference evidence="8" key="1">
    <citation type="submission" date="2019-11" db="EMBL/GenBank/DDBJ databases">
        <title>Genome sequence of Heliorestis convoluta strain HH, an alkaliphilic and minimalistic phototrophic bacterium from a soda lake in Egypt.</title>
        <authorList>
            <person name="Dewey E.D."/>
            <person name="Stokes L.M."/>
            <person name="Burchell B.M."/>
            <person name="Shaffer K.N."/>
            <person name="Huntington A.M."/>
            <person name="Baker J.M."/>
            <person name="Nadendla S."/>
            <person name="Giglio M.G."/>
            <person name="Touchman J.W."/>
            <person name="Blankenship R.E."/>
            <person name="Madigan M.T."/>
            <person name="Sattley W.M."/>
        </authorList>
    </citation>
    <scope>NUCLEOTIDE SEQUENCE [LARGE SCALE GENOMIC DNA]</scope>
    <source>
        <strain evidence="8">HH</strain>
    </source>
</reference>
<dbReference type="Gene3D" id="3.40.630.30">
    <property type="match status" value="2"/>
</dbReference>
<dbReference type="Proteomes" id="UP000366051">
    <property type="component" value="Chromosome"/>
</dbReference>
<keyword evidence="6" id="KW-0961">Cell wall biogenesis/degradation</keyword>
<dbReference type="PANTHER" id="PTHR36174:SF1">
    <property type="entry name" value="LIPID II:GLYCINE GLYCYLTRANSFERASE"/>
    <property type="match status" value="1"/>
</dbReference>
<evidence type="ECO:0000313" key="7">
    <source>
        <dbReference type="EMBL" id="QGG47078.1"/>
    </source>
</evidence>
<evidence type="ECO:0000256" key="1">
    <source>
        <dbReference type="ARBA" id="ARBA00009943"/>
    </source>
</evidence>
<protein>
    <submittedName>
        <fullName evidence="7">Peptidoglycan bridge formation glycyltransferase FemA/FemB family protein</fullName>
    </submittedName>
</protein>
<evidence type="ECO:0000256" key="3">
    <source>
        <dbReference type="ARBA" id="ARBA00022960"/>
    </source>
</evidence>
<dbReference type="KEGG" id="hcv:FTV88_0926"/>
<organism evidence="7 8">
    <name type="scientific">Heliorestis convoluta</name>
    <dbReference type="NCBI Taxonomy" id="356322"/>
    <lineage>
        <taxon>Bacteria</taxon>
        <taxon>Bacillati</taxon>
        <taxon>Bacillota</taxon>
        <taxon>Clostridia</taxon>
        <taxon>Eubacteriales</taxon>
        <taxon>Heliobacteriaceae</taxon>
        <taxon>Heliorestis</taxon>
    </lineage>
</organism>
<evidence type="ECO:0000256" key="6">
    <source>
        <dbReference type="ARBA" id="ARBA00023316"/>
    </source>
</evidence>
<dbReference type="RefSeq" id="WP_153724531.1">
    <property type="nucleotide sequence ID" value="NZ_CP045875.1"/>
</dbReference>
<evidence type="ECO:0000256" key="4">
    <source>
        <dbReference type="ARBA" id="ARBA00022984"/>
    </source>
</evidence>
<dbReference type="InterPro" id="IPR003447">
    <property type="entry name" value="FEMABX"/>
</dbReference>
<dbReference type="AlphaFoldDB" id="A0A5Q2MX09"/>
<comment type="similarity">
    <text evidence="1">Belongs to the FemABX family.</text>
</comment>
<keyword evidence="8" id="KW-1185">Reference proteome</keyword>
<dbReference type="EMBL" id="CP045875">
    <property type="protein sequence ID" value="QGG47078.1"/>
    <property type="molecule type" value="Genomic_DNA"/>
</dbReference>
<name>A0A5Q2MX09_9FIRM</name>
<keyword evidence="5" id="KW-0012">Acyltransferase</keyword>
<dbReference type="GO" id="GO:0008360">
    <property type="term" value="P:regulation of cell shape"/>
    <property type="evidence" value="ECO:0007669"/>
    <property type="project" value="UniProtKB-KW"/>
</dbReference>
<dbReference type="PANTHER" id="PTHR36174">
    <property type="entry name" value="LIPID II:GLYCINE GLYCYLTRANSFERASE"/>
    <property type="match status" value="1"/>
</dbReference>